<name>D6GRA4_FILAD</name>
<organism evidence="1 2">
    <name type="scientific">Filifactor alocis (strain ATCC 35896 / CCUG 47790 / D40 B5)</name>
    <name type="common">Fusobacterium alocis</name>
    <dbReference type="NCBI Taxonomy" id="546269"/>
    <lineage>
        <taxon>Bacteria</taxon>
        <taxon>Bacillati</taxon>
        <taxon>Bacillota</taxon>
        <taxon>Clostridia</taxon>
        <taxon>Peptostreptococcales</taxon>
        <taxon>Filifactoraceae</taxon>
        <taxon>Filifactor</taxon>
    </lineage>
</organism>
<evidence type="ECO:0000313" key="1">
    <source>
        <dbReference type="EMBL" id="EFE28195.1"/>
    </source>
</evidence>
<evidence type="ECO:0000313" key="2">
    <source>
        <dbReference type="Proteomes" id="UP000007468"/>
    </source>
</evidence>
<protein>
    <submittedName>
        <fullName evidence="1">Uncharacterized protein</fullName>
    </submittedName>
</protein>
<proteinExistence type="predicted"/>
<dbReference type="RefSeq" id="WP_014262183.1">
    <property type="nucleotide sequence ID" value="NC_016630.1"/>
</dbReference>
<reference evidence="2" key="1">
    <citation type="submission" date="2010-12" db="EMBL/GenBank/DDBJ databases">
        <title>The genome sequence of Filifactor alocis strain ATCC 35896.</title>
        <authorList>
            <consortium name="The Broad Institute Genome Sequencing Platform"/>
            <person name="Ward D."/>
            <person name="Earl A."/>
            <person name="Feldgarden M."/>
            <person name="Young S.K."/>
            <person name="Gargeya S."/>
            <person name="Zeng Q."/>
            <person name="Alvarado L."/>
            <person name="Berlin A."/>
            <person name="Bochicchio J."/>
            <person name="Chapman S.B."/>
            <person name="Chen Z."/>
            <person name="Freedman E."/>
            <person name="Gellesch M."/>
            <person name="Goldberg J."/>
            <person name="Griggs A."/>
            <person name="Gujja S."/>
            <person name="Heilman E."/>
            <person name="Heiman D."/>
            <person name="Howarth C."/>
            <person name="Mehta T."/>
            <person name="Neiman D."/>
            <person name="Pearson M."/>
            <person name="Roberts A."/>
            <person name="Saif S."/>
            <person name="Shea T."/>
            <person name="Shenoy N."/>
            <person name="Sisk P."/>
            <person name="Stolte C."/>
            <person name="Sykes S."/>
            <person name="White J."/>
            <person name="Yandava C."/>
            <person name="Izard J."/>
            <person name="Blanton J.M."/>
            <person name="Baranova O.V."/>
            <person name="Tanner A.C."/>
            <person name="Dewhirst F.E."/>
            <person name="Haas B."/>
            <person name="Nusbaum C."/>
            <person name="Birren B."/>
        </authorList>
    </citation>
    <scope>NUCLEOTIDE SEQUENCE [LARGE SCALE GENOMIC DNA]</scope>
    <source>
        <strain evidence="2">ATCC 35896 / D40 B5</strain>
    </source>
</reference>
<dbReference type="KEGG" id="faa:HMPREF0389_00109"/>
<dbReference type="STRING" id="546269.HMPREF0389_00109"/>
<dbReference type="AlphaFoldDB" id="D6GRA4"/>
<gene>
    <name evidence="1" type="ordered locus">HMPREF0389_00109</name>
</gene>
<sequence>MLQYRQLIGKSLEEAVVILEEQKIPYDVLRTQGKKDKELLKEPYVVAVRETNKIQIIVSNFLTTIDR</sequence>
<dbReference type="Proteomes" id="UP000007468">
    <property type="component" value="Chromosome"/>
</dbReference>
<accession>D6GRA4</accession>
<keyword evidence="2" id="KW-1185">Reference proteome</keyword>
<dbReference type="EMBL" id="CP002390">
    <property type="protein sequence ID" value="EFE28195.1"/>
    <property type="molecule type" value="Genomic_DNA"/>
</dbReference>